<keyword evidence="2" id="KW-1185">Reference proteome</keyword>
<name>A0ABN9B7N7_9NEOB</name>
<gene>
    <name evidence="1" type="ORF">SPARVUS_LOCUS2310500</name>
</gene>
<proteinExistence type="predicted"/>
<feature type="non-terminal residue" evidence="1">
    <location>
        <position position="1"/>
    </location>
</feature>
<evidence type="ECO:0000313" key="1">
    <source>
        <dbReference type="EMBL" id="CAI9543592.1"/>
    </source>
</evidence>
<sequence length="47" mass="5441">FVFFFVYRAKNKKRTGDQIPPKESSICVKKGRKFCLGIALHDRAIII</sequence>
<dbReference type="EMBL" id="CATNWA010002711">
    <property type="protein sequence ID" value="CAI9543592.1"/>
    <property type="molecule type" value="Genomic_DNA"/>
</dbReference>
<accession>A0ABN9B7N7</accession>
<organism evidence="1 2">
    <name type="scientific">Staurois parvus</name>
    <dbReference type="NCBI Taxonomy" id="386267"/>
    <lineage>
        <taxon>Eukaryota</taxon>
        <taxon>Metazoa</taxon>
        <taxon>Chordata</taxon>
        <taxon>Craniata</taxon>
        <taxon>Vertebrata</taxon>
        <taxon>Euteleostomi</taxon>
        <taxon>Amphibia</taxon>
        <taxon>Batrachia</taxon>
        <taxon>Anura</taxon>
        <taxon>Neobatrachia</taxon>
        <taxon>Ranoidea</taxon>
        <taxon>Ranidae</taxon>
        <taxon>Staurois</taxon>
    </lineage>
</organism>
<protein>
    <submittedName>
        <fullName evidence="1">Uncharacterized protein</fullName>
    </submittedName>
</protein>
<comment type="caution">
    <text evidence="1">The sequence shown here is derived from an EMBL/GenBank/DDBJ whole genome shotgun (WGS) entry which is preliminary data.</text>
</comment>
<evidence type="ECO:0000313" key="2">
    <source>
        <dbReference type="Proteomes" id="UP001162483"/>
    </source>
</evidence>
<reference evidence="1" key="1">
    <citation type="submission" date="2023-05" db="EMBL/GenBank/DDBJ databases">
        <authorList>
            <person name="Stuckert A."/>
        </authorList>
    </citation>
    <scope>NUCLEOTIDE SEQUENCE</scope>
</reference>
<dbReference type="Proteomes" id="UP001162483">
    <property type="component" value="Unassembled WGS sequence"/>
</dbReference>